<protein>
    <recommendedName>
        <fullName evidence="3">DUF262 domain-containing protein</fullName>
    </recommendedName>
</protein>
<proteinExistence type="predicted"/>
<name>A0ABW3F3F9_9PROT</name>
<evidence type="ECO:0008006" key="3">
    <source>
        <dbReference type="Google" id="ProtNLM"/>
    </source>
</evidence>
<reference evidence="2" key="1">
    <citation type="journal article" date="2019" name="Int. J. Syst. Evol. Microbiol.">
        <title>The Global Catalogue of Microorganisms (GCM) 10K type strain sequencing project: providing services to taxonomists for standard genome sequencing and annotation.</title>
        <authorList>
            <consortium name="The Broad Institute Genomics Platform"/>
            <consortium name="The Broad Institute Genome Sequencing Center for Infectious Disease"/>
            <person name="Wu L."/>
            <person name="Ma J."/>
        </authorList>
    </citation>
    <scope>NUCLEOTIDE SEQUENCE [LARGE SCALE GENOMIC DNA]</scope>
    <source>
        <strain evidence="2">CCUG 58412</strain>
    </source>
</reference>
<evidence type="ECO:0000313" key="2">
    <source>
        <dbReference type="Proteomes" id="UP001597128"/>
    </source>
</evidence>
<dbReference type="RefSeq" id="WP_379054691.1">
    <property type="nucleotide sequence ID" value="NZ_JBHTKB010000001.1"/>
</dbReference>
<evidence type="ECO:0000313" key="1">
    <source>
        <dbReference type="EMBL" id="MFD0912082.1"/>
    </source>
</evidence>
<sequence length="384" mass="44090">MEIKSKIFDGRVECDNYLVEMSNSEYLEFAIAALENNEYQRRRVSGSKSVYALLKEDLKTGCVLPALVLALPVEMDGDLANTMSKHKGKILILDGLQRTNTMIDLKNELERSEEDQGVLQEFLSRRIRCEIYVNLNRVGVLYRMLTLNTGQTPMSIRQQLEMLYLDYAKTNKTGLILVSEKADRPIENIDEYNFREVIEAFNSYLERDELPFDRVDILENIKSLNNLSKETKTQDVFDELLLTTHGFILKVSHLIGDEGLSEDYVSRNGVPWGNSATEVFKRGQCLTGFGAALGRLKDVGAINSFADVREMINGMKIESSPSEFLELFNDKMLDLKNRSKKIGNSQRLFFAYYFRELLNREADNFQSLDMAIEVAYRKFESQTF</sequence>
<organism evidence="1 2">
    <name type="scientific">Methylophilus luteus</name>
    <dbReference type="NCBI Taxonomy" id="640108"/>
    <lineage>
        <taxon>Bacteria</taxon>
        <taxon>Pseudomonadati</taxon>
        <taxon>Pseudomonadota</taxon>
        <taxon>Betaproteobacteria</taxon>
        <taxon>Nitrosomonadales</taxon>
        <taxon>Methylophilaceae</taxon>
        <taxon>Methylophilus</taxon>
    </lineage>
</organism>
<keyword evidence="2" id="KW-1185">Reference proteome</keyword>
<dbReference type="EMBL" id="JBHTKB010000001">
    <property type="protein sequence ID" value="MFD0912082.1"/>
    <property type="molecule type" value="Genomic_DNA"/>
</dbReference>
<dbReference type="Proteomes" id="UP001597128">
    <property type="component" value="Unassembled WGS sequence"/>
</dbReference>
<accession>A0ABW3F3F9</accession>
<gene>
    <name evidence="1" type="ORF">ACFQ1Z_00850</name>
</gene>
<comment type="caution">
    <text evidence="1">The sequence shown here is derived from an EMBL/GenBank/DDBJ whole genome shotgun (WGS) entry which is preliminary data.</text>
</comment>